<protein>
    <recommendedName>
        <fullName evidence="3">tRNA threonylcarbamoyladenosine biosynthesis protein TsaE</fullName>
    </recommendedName>
    <alternativeName>
        <fullName evidence="10">t(6)A37 threonylcarbamoyladenosine biosynthesis protein TsaE</fullName>
    </alternativeName>
</protein>
<evidence type="ECO:0000256" key="2">
    <source>
        <dbReference type="ARBA" id="ARBA00007599"/>
    </source>
</evidence>
<accession>C0GCU6</accession>
<dbReference type="AlphaFoldDB" id="C0GCU6"/>
<organism evidence="11 12">
    <name type="scientific">Dethiobacter alkaliphilus AHT 1</name>
    <dbReference type="NCBI Taxonomy" id="555088"/>
    <lineage>
        <taxon>Bacteria</taxon>
        <taxon>Bacillati</taxon>
        <taxon>Bacillota</taxon>
        <taxon>Dethiobacteria</taxon>
        <taxon>Dethiobacterales</taxon>
        <taxon>Dethiobacteraceae</taxon>
        <taxon>Dethiobacter</taxon>
    </lineage>
</organism>
<dbReference type="EMBL" id="ACJM01000001">
    <property type="protein sequence ID" value="EEG79031.1"/>
    <property type="molecule type" value="Genomic_DNA"/>
</dbReference>
<dbReference type="SUPFAM" id="SSF52540">
    <property type="entry name" value="P-loop containing nucleoside triphosphate hydrolases"/>
    <property type="match status" value="1"/>
</dbReference>
<evidence type="ECO:0000313" key="11">
    <source>
        <dbReference type="EMBL" id="EEG79031.1"/>
    </source>
</evidence>
<dbReference type="PANTHER" id="PTHR33540">
    <property type="entry name" value="TRNA THREONYLCARBAMOYLADENOSINE BIOSYNTHESIS PROTEIN TSAE"/>
    <property type="match status" value="1"/>
</dbReference>
<comment type="subcellular location">
    <subcellularLocation>
        <location evidence="1">Cytoplasm</location>
    </subcellularLocation>
</comment>
<name>C0GCU6_DETAL</name>
<evidence type="ECO:0000256" key="4">
    <source>
        <dbReference type="ARBA" id="ARBA00022490"/>
    </source>
</evidence>
<dbReference type="GO" id="GO:0046872">
    <property type="term" value="F:metal ion binding"/>
    <property type="evidence" value="ECO:0007669"/>
    <property type="project" value="UniProtKB-KW"/>
</dbReference>
<evidence type="ECO:0000256" key="7">
    <source>
        <dbReference type="ARBA" id="ARBA00022741"/>
    </source>
</evidence>
<sequence length="157" mass="17342">MEHVIYTHSEEETEQVAAELGKSLFPGAVVLLQGDLGAGKTVFARGVGQGLGVATHIQSPTFTLMNAHQGRIPFYHFDLYRLESEEELFELGMEEYLDGDGVSLLEWAEKFPEYFTLPVLQVTIEVLSATKRRLVLRAEAGPYEQVITALAAGGTKR</sequence>
<keyword evidence="5" id="KW-0819">tRNA processing</keyword>
<reference evidence="11 12" key="1">
    <citation type="submission" date="2009-02" db="EMBL/GenBank/DDBJ databases">
        <title>Sequencing of the draft genome and assembly of Dethiobacter alkaliphilus AHT 1.</title>
        <authorList>
            <consortium name="US DOE Joint Genome Institute (JGI-PGF)"/>
            <person name="Lucas S."/>
            <person name="Copeland A."/>
            <person name="Lapidus A."/>
            <person name="Glavina del Rio T."/>
            <person name="Dalin E."/>
            <person name="Tice H."/>
            <person name="Bruce D."/>
            <person name="Goodwin L."/>
            <person name="Pitluck S."/>
            <person name="Larimer F."/>
            <person name="Land M.L."/>
            <person name="Hauser L."/>
            <person name="Muyzer G."/>
        </authorList>
    </citation>
    <scope>NUCLEOTIDE SEQUENCE [LARGE SCALE GENOMIC DNA]</scope>
    <source>
        <strain evidence="11 12">AHT 1</strain>
    </source>
</reference>
<evidence type="ECO:0000313" key="12">
    <source>
        <dbReference type="Proteomes" id="UP000006443"/>
    </source>
</evidence>
<dbReference type="NCBIfam" id="TIGR00150">
    <property type="entry name" value="T6A_YjeE"/>
    <property type="match status" value="1"/>
</dbReference>
<evidence type="ECO:0000256" key="3">
    <source>
        <dbReference type="ARBA" id="ARBA00019010"/>
    </source>
</evidence>
<dbReference type="InterPro" id="IPR003442">
    <property type="entry name" value="T6A_TsaE"/>
</dbReference>
<keyword evidence="9" id="KW-0460">Magnesium</keyword>
<evidence type="ECO:0000256" key="10">
    <source>
        <dbReference type="ARBA" id="ARBA00032441"/>
    </source>
</evidence>
<keyword evidence="6" id="KW-0479">Metal-binding</keyword>
<dbReference type="STRING" id="555088.DealDRAFT_0305"/>
<evidence type="ECO:0000256" key="5">
    <source>
        <dbReference type="ARBA" id="ARBA00022694"/>
    </source>
</evidence>
<comment type="similarity">
    <text evidence="2">Belongs to the TsaE family.</text>
</comment>
<dbReference type="Gene3D" id="3.40.50.300">
    <property type="entry name" value="P-loop containing nucleotide triphosphate hydrolases"/>
    <property type="match status" value="1"/>
</dbReference>
<gene>
    <name evidence="11" type="ORF">DealDRAFT_0305</name>
</gene>
<dbReference type="GO" id="GO:0005524">
    <property type="term" value="F:ATP binding"/>
    <property type="evidence" value="ECO:0007669"/>
    <property type="project" value="UniProtKB-KW"/>
</dbReference>
<dbReference type="eggNOG" id="COG0802">
    <property type="taxonomic scope" value="Bacteria"/>
</dbReference>
<keyword evidence="12" id="KW-1185">Reference proteome</keyword>
<evidence type="ECO:0000256" key="9">
    <source>
        <dbReference type="ARBA" id="ARBA00022842"/>
    </source>
</evidence>
<dbReference type="Proteomes" id="UP000006443">
    <property type="component" value="Unassembled WGS sequence"/>
</dbReference>
<dbReference type="InterPro" id="IPR027417">
    <property type="entry name" value="P-loop_NTPase"/>
</dbReference>
<dbReference type="RefSeq" id="WP_008514187.1">
    <property type="nucleotide sequence ID" value="NZ_ACJM01000001.1"/>
</dbReference>
<keyword evidence="4" id="KW-0963">Cytoplasm</keyword>
<evidence type="ECO:0000256" key="8">
    <source>
        <dbReference type="ARBA" id="ARBA00022840"/>
    </source>
</evidence>
<dbReference type="Pfam" id="PF02367">
    <property type="entry name" value="TsaE"/>
    <property type="match status" value="1"/>
</dbReference>
<evidence type="ECO:0000256" key="6">
    <source>
        <dbReference type="ARBA" id="ARBA00022723"/>
    </source>
</evidence>
<dbReference type="PANTHER" id="PTHR33540:SF2">
    <property type="entry name" value="TRNA THREONYLCARBAMOYLADENOSINE BIOSYNTHESIS PROTEIN TSAE"/>
    <property type="match status" value="1"/>
</dbReference>
<evidence type="ECO:0000256" key="1">
    <source>
        <dbReference type="ARBA" id="ARBA00004496"/>
    </source>
</evidence>
<dbReference type="GO" id="GO:0002949">
    <property type="term" value="P:tRNA threonylcarbamoyladenosine modification"/>
    <property type="evidence" value="ECO:0007669"/>
    <property type="project" value="InterPro"/>
</dbReference>
<proteinExistence type="inferred from homology"/>
<keyword evidence="8" id="KW-0067">ATP-binding</keyword>
<dbReference type="OrthoDB" id="9815896at2"/>
<keyword evidence="7" id="KW-0547">Nucleotide-binding</keyword>
<comment type="caution">
    <text evidence="11">The sequence shown here is derived from an EMBL/GenBank/DDBJ whole genome shotgun (WGS) entry which is preliminary data.</text>
</comment>
<dbReference type="GO" id="GO:0005737">
    <property type="term" value="C:cytoplasm"/>
    <property type="evidence" value="ECO:0007669"/>
    <property type="project" value="UniProtKB-SubCell"/>
</dbReference>